<dbReference type="RefSeq" id="WP_102635307.1">
    <property type="nucleotide sequence ID" value="NZ_CADIJZ010000027.1"/>
</dbReference>
<accession>A0ABX4UXI9</accession>
<organism evidence="1 2">
    <name type="scientific">Paraburkholderia rhynchosiae</name>
    <dbReference type="NCBI Taxonomy" id="487049"/>
    <lineage>
        <taxon>Bacteria</taxon>
        <taxon>Pseudomonadati</taxon>
        <taxon>Pseudomonadota</taxon>
        <taxon>Betaproteobacteria</taxon>
        <taxon>Burkholderiales</taxon>
        <taxon>Burkholderiaceae</taxon>
        <taxon>Paraburkholderia</taxon>
    </lineage>
</organism>
<proteinExistence type="predicted"/>
<reference evidence="1 2" key="1">
    <citation type="submission" date="2018-01" db="EMBL/GenBank/DDBJ databases">
        <title>Whole genome analyses suggest that Burkholderia sensu lato contains two further novel genera in the rhizoxinica-symbiotica group Mycetohabitans gen. nov., and Trinickia gen. nov.: implications for the evolution of diazotrophy and nodulation in the Burkholderiaceae.</title>
        <authorList>
            <person name="Estrada-de los Santos P."/>
            <person name="Palmer M."/>
            <person name="Chavez-Ramirez B."/>
            <person name="Beukes C."/>
            <person name="Steenkamp E.T."/>
            <person name="Hirsch A.M."/>
            <person name="Manyaka P."/>
            <person name="Maluk M."/>
            <person name="Lafos M."/>
            <person name="Crook M."/>
            <person name="Gross E."/>
            <person name="Simon M.F."/>
            <person name="Bueno dos Reis Junior F."/>
            <person name="Poole P.S."/>
            <person name="Venter S.N."/>
            <person name="James E.K."/>
        </authorList>
    </citation>
    <scope>NUCLEOTIDE SEQUENCE [LARGE SCALE GENOMIC DNA]</scope>
    <source>
        <strain evidence="1 2">WSM 3937</strain>
    </source>
</reference>
<name>A0ABX4UXI9_9BURK</name>
<gene>
    <name evidence="1" type="ORF">C0Z16_28010</name>
</gene>
<comment type="caution">
    <text evidence="1">The sequence shown here is derived from an EMBL/GenBank/DDBJ whole genome shotgun (WGS) entry which is preliminary data.</text>
</comment>
<dbReference type="EMBL" id="PNXY01000026">
    <property type="protein sequence ID" value="PMS25981.1"/>
    <property type="molecule type" value="Genomic_DNA"/>
</dbReference>
<keyword evidence="2" id="KW-1185">Reference proteome</keyword>
<dbReference type="Proteomes" id="UP000235659">
    <property type="component" value="Unassembled WGS sequence"/>
</dbReference>
<protein>
    <submittedName>
        <fullName evidence="1">Uncharacterized protein</fullName>
    </submittedName>
</protein>
<sequence>MKDDLAMKFCKDCKHYQPAGELWKFAVGDACLARSERQEFDPVTGKHLTYAGEPKHLRAKDGECGPDAKWFVPANLDGRLAMLDDGPIVGPMEA</sequence>
<evidence type="ECO:0000313" key="2">
    <source>
        <dbReference type="Proteomes" id="UP000235659"/>
    </source>
</evidence>
<evidence type="ECO:0000313" key="1">
    <source>
        <dbReference type="EMBL" id="PMS25981.1"/>
    </source>
</evidence>